<organism evidence="2 3">
    <name type="scientific">Pontibacter anaerobius</name>
    <dbReference type="NCBI Taxonomy" id="2993940"/>
    <lineage>
        <taxon>Bacteria</taxon>
        <taxon>Pseudomonadati</taxon>
        <taxon>Bacteroidota</taxon>
        <taxon>Cytophagia</taxon>
        <taxon>Cytophagales</taxon>
        <taxon>Hymenobacteraceae</taxon>
        <taxon>Pontibacter</taxon>
    </lineage>
</organism>
<feature type="signal peptide" evidence="1">
    <location>
        <begin position="1"/>
        <end position="19"/>
    </location>
</feature>
<proteinExistence type="predicted"/>
<dbReference type="SUPFAM" id="SSF82185">
    <property type="entry name" value="Histone H3 K4-specific methyltransferase SET7/9 N-terminal domain"/>
    <property type="match status" value="1"/>
</dbReference>
<name>A0ABT3RAZ8_9BACT</name>
<feature type="chain" id="PRO_5047057301" description="TonB C-terminal domain-containing protein" evidence="1">
    <location>
        <begin position="20"/>
        <end position="374"/>
    </location>
</feature>
<reference evidence="2 3" key="1">
    <citation type="submission" date="2022-11" db="EMBL/GenBank/DDBJ databases">
        <title>The characterization of three novel Bacteroidetes species and genomic analysis of their roles in tidal elemental geochemical cycles.</title>
        <authorList>
            <person name="Ma K.-J."/>
        </authorList>
    </citation>
    <scope>NUCLEOTIDE SEQUENCE [LARGE SCALE GENOMIC DNA]</scope>
    <source>
        <strain evidence="2 3">M82</strain>
    </source>
</reference>
<protein>
    <recommendedName>
        <fullName evidence="4">TonB C-terminal domain-containing protein</fullName>
    </recommendedName>
</protein>
<dbReference type="EMBL" id="JAPFQO010000001">
    <property type="protein sequence ID" value="MCX2738609.1"/>
    <property type="molecule type" value="Genomic_DNA"/>
</dbReference>
<keyword evidence="1" id="KW-0732">Signal</keyword>
<sequence>MRTILLCISFLLFALSAFAQEPLQRRISLKNFGNDSLHIPFNAAYFMVEDSCAQITRQVKLNTKERFFYGLFKDVLTQSPEVVVAEGNYNSDGLKDGDFTSTYLDGVLQARGSFKAGQLDGDWQIFYPSGKPKLTFNATQDAITLKDAWDENGTKVVENGTGKYEVRLSLVTWKGKLLNGKPDGTWIATSPQDRSNRVLSSERFKKGEFVSGTSPIGKYTDESRIIWFNLSDLPFLNAEKMAIASELCNASPRTFRKIVGVNYRNGVEAYKEEIRRVISEYLSTVDLKPYDDVLHIEGEVSEDGRLMNLRHKNAFNDRIATGLERVLGRLPLLQPAVVDGKPIKQVFRITFKFYQGMYSFNYQFLPIRLDKQNM</sequence>
<keyword evidence="3" id="KW-1185">Reference proteome</keyword>
<dbReference type="RefSeq" id="WP_266050664.1">
    <property type="nucleotide sequence ID" value="NZ_JAPFQO010000001.1"/>
</dbReference>
<dbReference type="Gene3D" id="2.20.110.10">
    <property type="entry name" value="Histone H3 K4-specific methyltransferase SET7/9 N-terminal domain"/>
    <property type="match status" value="1"/>
</dbReference>
<evidence type="ECO:0000313" key="2">
    <source>
        <dbReference type="EMBL" id="MCX2738609.1"/>
    </source>
</evidence>
<evidence type="ECO:0000256" key="1">
    <source>
        <dbReference type="SAM" id="SignalP"/>
    </source>
</evidence>
<evidence type="ECO:0008006" key="4">
    <source>
        <dbReference type="Google" id="ProtNLM"/>
    </source>
</evidence>
<accession>A0ABT3RAZ8</accession>
<gene>
    <name evidence="2" type="ORF">OO017_01505</name>
</gene>
<evidence type="ECO:0000313" key="3">
    <source>
        <dbReference type="Proteomes" id="UP001207228"/>
    </source>
</evidence>
<comment type="caution">
    <text evidence="2">The sequence shown here is derived from an EMBL/GenBank/DDBJ whole genome shotgun (WGS) entry which is preliminary data.</text>
</comment>
<dbReference type="Proteomes" id="UP001207228">
    <property type="component" value="Unassembled WGS sequence"/>
</dbReference>